<sequence>MATSEAEIFDTLEALEAPVPDEKRLEEWMDVIGDADHDANEHFWVPALAQFLTSMRLTDEKFLRATPARRITRRAGRALRQGTQVSFADSQMVKEISKFISHSWHASPLLKTLTLHRFYNLKAAALAGTLGAVLGTILFSCGLLPGFERAPRFGEEPLLQGLWSLCLGQLLFVLVLIFRAPRDMVFLDRLCIDQESRRAKAEGVLNIGACLKHSKSLLVIWDVTYCQRLWCLFEMAAFLKTHQDEALIIEPVSLTVYVLGSFWFNTLMWSTSVVLPNDSPFTAPMLLLGTCTYGWVLAGVLKRYSQSLQSLKAQLQKFRFAEAEVYCCSVRHRTQNGADILCDRGIMQKCVQAWFGSVEEFEQSVQTGVKDALDRHFGGKFCPSHLVIIAALPLLWAQMDFAAAWFLQREMMVGLGNLIFGLASTFIGSLAVPGLVLVSMRCMPRSYPSLQKLVASATYTAVLLISLGVIELLFNSLGVLPGSLVFSALLVLPSVVVWKCCSQIF</sequence>
<dbReference type="Proteomes" id="UP001178507">
    <property type="component" value="Unassembled WGS sequence"/>
</dbReference>
<evidence type="ECO:0000256" key="1">
    <source>
        <dbReference type="SAM" id="Phobius"/>
    </source>
</evidence>
<feature type="transmembrane region" description="Helical" evidence="1">
    <location>
        <begin position="480"/>
        <end position="501"/>
    </location>
</feature>
<organism evidence="2 3">
    <name type="scientific">Effrenium voratum</name>
    <dbReference type="NCBI Taxonomy" id="2562239"/>
    <lineage>
        <taxon>Eukaryota</taxon>
        <taxon>Sar</taxon>
        <taxon>Alveolata</taxon>
        <taxon>Dinophyceae</taxon>
        <taxon>Suessiales</taxon>
        <taxon>Symbiodiniaceae</taxon>
        <taxon>Effrenium</taxon>
    </lineage>
</organism>
<feature type="transmembrane region" description="Helical" evidence="1">
    <location>
        <begin position="247"/>
        <end position="269"/>
    </location>
</feature>
<keyword evidence="3" id="KW-1185">Reference proteome</keyword>
<keyword evidence="1" id="KW-0812">Transmembrane</keyword>
<evidence type="ECO:0000313" key="3">
    <source>
        <dbReference type="Proteomes" id="UP001178507"/>
    </source>
</evidence>
<feature type="transmembrane region" description="Helical" evidence="1">
    <location>
        <begin position="123"/>
        <end position="146"/>
    </location>
</feature>
<feature type="transmembrane region" description="Helical" evidence="1">
    <location>
        <begin position="419"/>
        <end position="441"/>
    </location>
</feature>
<feature type="transmembrane region" description="Helical" evidence="1">
    <location>
        <begin position="453"/>
        <end position="474"/>
    </location>
</feature>
<evidence type="ECO:0000313" key="2">
    <source>
        <dbReference type="EMBL" id="CAJ1393800.1"/>
    </source>
</evidence>
<proteinExistence type="predicted"/>
<feature type="transmembrane region" description="Helical" evidence="1">
    <location>
        <begin position="385"/>
        <end position="407"/>
    </location>
</feature>
<comment type="caution">
    <text evidence="2">The sequence shown here is derived from an EMBL/GenBank/DDBJ whole genome shotgun (WGS) entry which is preliminary data.</text>
</comment>
<gene>
    <name evidence="2" type="ORF">EVOR1521_LOCUS18584</name>
</gene>
<feature type="transmembrane region" description="Helical" evidence="1">
    <location>
        <begin position="158"/>
        <end position="178"/>
    </location>
</feature>
<reference evidence="2" key="1">
    <citation type="submission" date="2023-08" db="EMBL/GenBank/DDBJ databases">
        <authorList>
            <person name="Chen Y."/>
            <person name="Shah S."/>
            <person name="Dougan E. K."/>
            <person name="Thang M."/>
            <person name="Chan C."/>
        </authorList>
    </citation>
    <scope>NUCLEOTIDE SEQUENCE</scope>
</reference>
<keyword evidence="1" id="KW-0472">Membrane</keyword>
<keyword evidence="1" id="KW-1133">Transmembrane helix</keyword>
<dbReference type="AlphaFoldDB" id="A0AA36N0J8"/>
<accession>A0AA36N0J8</accession>
<feature type="transmembrane region" description="Helical" evidence="1">
    <location>
        <begin position="281"/>
        <end position="301"/>
    </location>
</feature>
<dbReference type="EMBL" id="CAUJNA010002657">
    <property type="protein sequence ID" value="CAJ1393800.1"/>
    <property type="molecule type" value="Genomic_DNA"/>
</dbReference>
<protein>
    <submittedName>
        <fullName evidence="2">Uncharacterized protein</fullName>
    </submittedName>
</protein>
<name>A0AA36N0J8_9DINO</name>